<evidence type="ECO:0000313" key="3">
    <source>
        <dbReference type="Proteomes" id="UP000245207"/>
    </source>
</evidence>
<evidence type="ECO:0000313" key="2">
    <source>
        <dbReference type="EMBL" id="PWA43172.1"/>
    </source>
</evidence>
<dbReference type="OrthoDB" id="10529818at2759"/>
<accession>A0A2U1L2D3</accession>
<feature type="region of interest" description="Disordered" evidence="1">
    <location>
        <begin position="29"/>
        <end position="51"/>
    </location>
</feature>
<dbReference type="EMBL" id="PKPP01011984">
    <property type="protein sequence ID" value="PWA43172.1"/>
    <property type="molecule type" value="Genomic_DNA"/>
</dbReference>
<evidence type="ECO:0000256" key="1">
    <source>
        <dbReference type="SAM" id="MobiDB-lite"/>
    </source>
</evidence>
<gene>
    <name evidence="2" type="ORF">CTI12_AA538320</name>
</gene>
<reference evidence="2 3" key="1">
    <citation type="journal article" date="2018" name="Mol. Plant">
        <title>The genome of Artemisia annua provides insight into the evolution of Asteraceae family and artemisinin biosynthesis.</title>
        <authorList>
            <person name="Shen Q."/>
            <person name="Zhang L."/>
            <person name="Liao Z."/>
            <person name="Wang S."/>
            <person name="Yan T."/>
            <person name="Shi P."/>
            <person name="Liu M."/>
            <person name="Fu X."/>
            <person name="Pan Q."/>
            <person name="Wang Y."/>
            <person name="Lv Z."/>
            <person name="Lu X."/>
            <person name="Zhang F."/>
            <person name="Jiang W."/>
            <person name="Ma Y."/>
            <person name="Chen M."/>
            <person name="Hao X."/>
            <person name="Li L."/>
            <person name="Tang Y."/>
            <person name="Lv G."/>
            <person name="Zhou Y."/>
            <person name="Sun X."/>
            <person name="Brodelius P.E."/>
            <person name="Rose J.K.C."/>
            <person name="Tang K."/>
        </authorList>
    </citation>
    <scope>NUCLEOTIDE SEQUENCE [LARGE SCALE GENOMIC DNA]</scope>
    <source>
        <strain evidence="3">cv. Huhao1</strain>
        <tissue evidence="2">Leaf</tissue>
    </source>
</reference>
<protein>
    <submittedName>
        <fullName evidence="2">Uncharacterized protein</fullName>
    </submittedName>
</protein>
<comment type="caution">
    <text evidence="2">The sequence shown here is derived from an EMBL/GenBank/DDBJ whole genome shotgun (WGS) entry which is preliminary data.</text>
</comment>
<dbReference type="Proteomes" id="UP000245207">
    <property type="component" value="Unassembled WGS sequence"/>
</dbReference>
<keyword evidence="3" id="KW-1185">Reference proteome</keyword>
<feature type="compositionally biased region" description="Polar residues" evidence="1">
    <location>
        <begin position="29"/>
        <end position="38"/>
    </location>
</feature>
<proteinExistence type="predicted"/>
<organism evidence="2 3">
    <name type="scientific">Artemisia annua</name>
    <name type="common">Sweet wormwood</name>
    <dbReference type="NCBI Taxonomy" id="35608"/>
    <lineage>
        <taxon>Eukaryota</taxon>
        <taxon>Viridiplantae</taxon>
        <taxon>Streptophyta</taxon>
        <taxon>Embryophyta</taxon>
        <taxon>Tracheophyta</taxon>
        <taxon>Spermatophyta</taxon>
        <taxon>Magnoliopsida</taxon>
        <taxon>eudicotyledons</taxon>
        <taxon>Gunneridae</taxon>
        <taxon>Pentapetalae</taxon>
        <taxon>asterids</taxon>
        <taxon>campanulids</taxon>
        <taxon>Asterales</taxon>
        <taxon>Asteraceae</taxon>
        <taxon>Asteroideae</taxon>
        <taxon>Anthemideae</taxon>
        <taxon>Artemisiinae</taxon>
        <taxon>Artemisia</taxon>
    </lineage>
</organism>
<name>A0A2U1L2D3_ARTAN</name>
<dbReference type="AlphaFoldDB" id="A0A2U1L2D3"/>
<sequence length="132" mass="13857">MEANASVIATDNSQGSKDATMPAIGMPQQPMQAVSGSAVQDDIDSTDVKNPIDNIKSATTAGTSTGLNITSNGVTTTSSTRVPVNVNPDRIMRELLAAAEVAAFTTLCDRSLFVDDTCVCNSLFEVMRRTVV</sequence>